<dbReference type="eggNOG" id="COG1470">
    <property type="taxonomic scope" value="Bacteria"/>
</dbReference>
<evidence type="ECO:0008006" key="3">
    <source>
        <dbReference type="Google" id="ProtNLM"/>
    </source>
</evidence>
<dbReference type="Pfam" id="PF15418">
    <property type="entry name" value="DUF4625"/>
    <property type="match status" value="1"/>
</dbReference>
<dbReference type="AlphaFoldDB" id="L0G6U0"/>
<dbReference type="PATRIC" id="fig|926556.3.peg.4815"/>
<gene>
    <name evidence="1" type="ordered locus">Echvi_4553</name>
</gene>
<accession>L0G6U0</accession>
<dbReference type="Proteomes" id="UP000010796">
    <property type="component" value="Chromosome"/>
</dbReference>
<evidence type="ECO:0000313" key="1">
    <source>
        <dbReference type="EMBL" id="AGA80726.1"/>
    </source>
</evidence>
<keyword evidence="2" id="KW-1185">Reference proteome</keyword>
<dbReference type="OrthoDB" id="670730at2"/>
<dbReference type="PROSITE" id="PS51257">
    <property type="entry name" value="PROKAR_LIPOPROTEIN"/>
    <property type="match status" value="1"/>
</dbReference>
<dbReference type="KEGG" id="evi:Echvi_4553"/>
<proteinExistence type="predicted"/>
<reference evidence="2" key="1">
    <citation type="submission" date="2012-02" db="EMBL/GenBank/DDBJ databases">
        <title>The complete genome of Echinicola vietnamensis DSM 17526.</title>
        <authorList>
            <person name="Lucas S."/>
            <person name="Copeland A."/>
            <person name="Lapidus A."/>
            <person name="Glavina del Rio T."/>
            <person name="Dalin E."/>
            <person name="Tice H."/>
            <person name="Bruce D."/>
            <person name="Goodwin L."/>
            <person name="Pitluck S."/>
            <person name="Peters L."/>
            <person name="Ovchinnikova G."/>
            <person name="Teshima H."/>
            <person name="Kyrpides N."/>
            <person name="Mavromatis K."/>
            <person name="Ivanova N."/>
            <person name="Brettin T."/>
            <person name="Detter J.C."/>
            <person name="Han C."/>
            <person name="Larimer F."/>
            <person name="Land M."/>
            <person name="Hauser L."/>
            <person name="Markowitz V."/>
            <person name="Cheng J.-F."/>
            <person name="Hugenholtz P."/>
            <person name="Woyke T."/>
            <person name="Wu D."/>
            <person name="Brambilla E."/>
            <person name="Klenk H.-P."/>
            <person name="Eisen J.A."/>
        </authorList>
    </citation>
    <scope>NUCLEOTIDE SEQUENCE [LARGE SCALE GENOMIC DNA]</scope>
    <source>
        <strain evidence="2">DSM 17526 / LMG 23754 / KMM 6221</strain>
    </source>
</reference>
<dbReference type="RefSeq" id="WP_015268248.1">
    <property type="nucleotide sequence ID" value="NC_019904.1"/>
</dbReference>
<dbReference type="STRING" id="926556.Echvi_4553"/>
<organism evidence="1 2">
    <name type="scientific">Echinicola vietnamensis (strain DSM 17526 / LMG 23754 / KMM 6221)</name>
    <dbReference type="NCBI Taxonomy" id="926556"/>
    <lineage>
        <taxon>Bacteria</taxon>
        <taxon>Pseudomonadati</taxon>
        <taxon>Bacteroidota</taxon>
        <taxon>Cytophagia</taxon>
        <taxon>Cytophagales</taxon>
        <taxon>Cyclobacteriaceae</taxon>
        <taxon>Echinicola</taxon>
    </lineage>
</organism>
<dbReference type="EMBL" id="CP003346">
    <property type="protein sequence ID" value="AGA80726.1"/>
    <property type="molecule type" value="Genomic_DNA"/>
</dbReference>
<protein>
    <recommendedName>
        <fullName evidence="3">DUF4625 domain-containing protein</fullName>
    </recommendedName>
</protein>
<name>L0G6U0_ECHVK</name>
<evidence type="ECO:0000313" key="2">
    <source>
        <dbReference type="Proteomes" id="UP000010796"/>
    </source>
</evidence>
<dbReference type="HOGENOM" id="CLU_141473_0_0_10"/>
<sequence length="154" mass="17520">MKKNWYILLMALLFSACGDGEKPVIDTEYPEIIVTDSSFPLQCSVLERGSTVQFRALFRDNVELGGFSVDIHHNFDHHTHSTEVNDCEEEPVKAPVNPMLFIQTYQIPSGLNEYEGTAEIDIPEDIDPGDYHFMIRVTDQEGWQTIQGLSIKIE</sequence>
<dbReference type="InterPro" id="IPR027829">
    <property type="entry name" value="DUF4625"/>
</dbReference>